<comment type="caution">
    <text evidence="1">The sequence shown here is derived from an EMBL/GenBank/DDBJ whole genome shotgun (WGS) entry which is preliminary data.</text>
</comment>
<sequence>MVRSLKARLEKLEEYAGKTEYATTDECISLYVDCLRFAFQQDEIKIDMDDFIKTPFKDIKLADYKKSKKRMDELREMTGISEFPELEQ</sequence>
<organism evidence="1 2">
    <name type="scientific">Streptococcus mitis</name>
    <dbReference type="NCBI Taxonomy" id="28037"/>
    <lineage>
        <taxon>Bacteria</taxon>
        <taxon>Bacillati</taxon>
        <taxon>Bacillota</taxon>
        <taxon>Bacilli</taxon>
        <taxon>Lactobacillales</taxon>
        <taxon>Streptococcaceae</taxon>
        <taxon>Streptococcus</taxon>
        <taxon>Streptococcus mitis group</taxon>
    </lineage>
</organism>
<evidence type="ECO:0000313" key="1">
    <source>
        <dbReference type="EMBL" id="KEQ35311.1"/>
    </source>
</evidence>
<name>A0A081PX88_STRMT</name>
<protein>
    <recommendedName>
        <fullName evidence="3">Phage protein</fullName>
    </recommendedName>
</protein>
<gene>
    <name evidence="1" type="ORF">SK629_0819</name>
</gene>
<accession>A0A081PX88</accession>
<dbReference type="Proteomes" id="UP000028090">
    <property type="component" value="Unassembled WGS sequence"/>
</dbReference>
<dbReference type="AlphaFoldDB" id="A0A081PX88"/>
<reference evidence="1 2" key="1">
    <citation type="submission" date="2014-05" db="EMBL/GenBank/DDBJ databases">
        <authorList>
            <person name="Daugherty S.C."/>
            <person name="Tallon L.J."/>
            <person name="Sadzewicz L."/>
            <person name="Kilian M."/>
            <person name="Tettelin H."/>
        </authorList>
    </citation>
    <scope>NUCLEOTIDE SEQUENCE [LARGE SCALE GENOMIC DNA]</scope>
    <source>
        <strain evidence="1 2">SK629</strain>
    </source>
</reference>
<dbReference type="RefSeq" id="WP_042900694.1">
    <property type="nucleotide sequence ID" value="NZ_JPFU01000012.1"/>
</dbReference>
<proteinExistence type="predicted"/>
<dbReference type="EMBL" id="JPFU01000012">
    <property type="protein sequence ID" value="KEQ35311.1"/>
    <property type="molecule type" value="Genomic_DNA"/>
</dbReference>
<dbReference type="PATRIC" id="fig|28037.95.peg.756"/>
<evidence type="ECO:0000313" key="2">
    <source>
        <dbReference type="Proteomes" id="UP000028090"/>
    </source>
</evidence>
<evidence type="ECO:0008006" key="3">
    <source>
        <dbReference type="Google" id="ProtNLM"/>
    </source>
</evidence>